<keyword evidence="6 10" id="KW-1133">Transmembrane helix</keyword>
<dbReference type="Pfam" id="PF01554">
    <property type="entry name" value="MatE"/>
    <property type="match status" value="2"/>
</dbReference>
<evidence type="ECO:0000256" key="5">
    <source>
        <dbReference type="ARBA" id="ARBA00022692"/>
    </source>
</evidence>
<gene>
    <name evidence="11" type="ORF">JIN85_00925</name>
</gene>
<feature type="transmembrane region" description="Helical" evidence="10">
    <location>
        <begin position="279"/>
        <end position="300"/>
    </location>
</feature>
<keyword evidence="4" id="KW-1003">Cell membrane</keyword>
<evidence type="ECO:0000256" key="8">
    <source>
        <dbReference type="ARBA" id="ARBA00023136"/>
    </source>
</evidence>
<dbReference type="PANTHER" id="PTHR43298">
    <property type="entry name" value="MULTIDRUG RESISTANCE PROTEIN NORM-RELATED"/>
    <property type="match status" value="1"/>
</dbReference>
<keyword evidence="8 10" id="KW-0472">Membrane</keyword>
<evidence type="ECO:0000256" key="1">
    <source>
        <dbReference type="ARBA" id="ARBA00004651"/>
    </source>
</evidence>
<dbReference type="InterPro" id="IPR050222">
    <property type="entry name" value="MATE_MdtK"/>
</dbReference>
<organism evidence="11 12">
    <name type="scientific">Luteolibacter pohnpeiensis</name>
    <dbReference type="NCBI Taxonomy" id="454153"/>
    <lineage>
        <taxon>Bacteria</taxon>
        <taxon>Pseudomonadati</taxon>
        <taxon>Verrucomicrobiota</taxon>
        <taxon>Verrucomicrobiia</taxon>
        <taxon>Verrucomicrobiales</taxon>
        <taxon>Verrucomicrobiaceae</taxon>
        <taxon>Luteolibacter</taxon>
    </lineage>
</organism>
<dbReference type="PIRSF" id="PIRSF006603">
    <property type="entry name" value="DinF"/>
    <property type="match status" value="1"/>
</dbReference>
<evidence type="ECO:0000313" key="12">
    <source>
        <dbReference type="Proteomes" id="UP000603141"/>
    </source>
</evidence>
<dbReference type="GO" id="GO:0005886">
    <property type="term" value="C:plasma membrane"/>
    <property type="evidence" value="ECO:0007669"/>
    <property type="project" value="UniProtKB-SubCell"/>
</dbReference>
<feature type="transmembrane region" description="Helical" evidence="10">
    <location>
        <begin position="20"/>
        <end position="41"/>
    </location>
</feature>
<comment type="subcellular location">
    <subcellularLocation>
        <location evidence="1">Cell membrane</location>
        <topology evidence="1">Multi-pass membrane protein</topology>
    </subcellularLocation>
</comment>
<dbReference type="RefSeq" id="WP_200266653.1">
    <property type="nucleotide sequence ID" value="NZ_JAENIJ010000001.1"/>
</dbReference>
<keyword evidence="5 10" id="KW-0812">Transmembrane</keyword>
<keyword evidence="12" id="KW-1185">Reference proteome</keyword>
<keyword evidence="2" id="KW-0813">Transport</keyword>
<dbReference type="GO" id="GO:0015297">
    <property type="term" value="F:antiporter activity"/>
    <property type="evidence" value="ECO:0007669"/>
    <property type="project" value="UniProtKB-KW"/>
</dbReference>
<dbReference type="AlphaFoldDB" id="A0A934VUX4"/>
<feature type="transmembrane region" description="Helical" evidence="10">
    <location>
        <begin position="391"/>
        <end position="413"/>
    </location>
</feature>
<feature type="transmembrane region" description="Helical" evidence="10">
    <location>
        <begin position="419"/>
        <end position="441"/>
    </location>
</feature>
<evidence type="ECO:0000256" key="6">
    <source>
        <dbReference type="ARBA" id="ARBA00022989"/>
    </source>
</evidence>
<evidence type="ECO:0000256" key="3">
    <source>
        <dbReference type="ARBA" id="ARBA00022449"/>
    </source>
</evidence>
<feature type="transmembrane region" description="Helical" evidence="10">
    <location>
        <begin position="53"/>
        <end position="75"/>
    </location>
</feature>
<feature type="transmembrane region" description="Helical" evidence="10">
    <location>
        <begin position="353"/>
        <end position="370"/>
    </location>
</feature>
<keyword evidence="3" id="KW-0050">Antiport</keyword>
<name>A0A934VUX4_9BACT</name>
<evidence type="ECO:0000256" key="4">
    <source>
        <dbReference type="ARBA" id="ARBA00022475"/>
    </source>
</evidence>
<dbReference type="Proteomes" id="UP000603141">
    <property type="component" value="Unassembled WGS sequence"/>
</dbReference>
<reference evidence="11" key="1">
    <citation type="submission" date="2021-01" db="EMBL/GenBank/DDBJ databases">
        <title>Modified the classification status of verrucomicrobia.</title>
        <authorList>
            <person name="Feng X."/>
        </authorList>
    </citation>
    <scope>NUCLEOTIDE SEQUENCE</scope>
    <source>
        <strain evidence="11">KCTC 22041</strain>
    </source>
</reference>
<dbReference type="EMBL" id="JAENIJ010000001">
    <property type="protein sequence ID" value="MBK1880954.1"/>
    <property type="molecule type" value="Genomic_DNA"/>
</dbReference>
<evidence type="ECO:0000256" key="7">
    <source>
        <dbReference type="ARBA" id="ARBA00023065"/>
    </source>
</evidence>
<dbReference type="NCBIfam" id="TIGR00797">
    <property type="entry name" value="matE"/>
    <property type="match status" value="1"/>
</dbReference>
<evidence type="ECO:0000256" key="2">
    <source>
        <dbReference type="ARBA" id="ARBA00022448"/>
    </source>
</evidence>
<feature type="transmembrane region" description="Helical" evidence="10">
    <location>
        <begin position="162"/>
        <end position="181"/>
    </location>
</feature>
<feature type="transmembrane region" description="Helical" evidence="10">
    <location>
        <begin position="96"/>
        <end position="113"/>
    </location>
</feature>
<evidence type="ECO:0000256" key="10">
    <source>
        <dbReference type="SAM" id="Phobius"/>
    </source>
</evidence>
<keyword evidence="7" id="KW-0406">Ion transport</keyword>
<proteinExistence type="predicted"/>
<dbReference type="InterPro" id="IPR002528">
    <property type="entry name" value="MATE_fam"/>
</dbReference>
<dbReference type="PANTHER" id="PTHR43298:SF2">
    <property type="entry name" value="FMN_FAD EXPORTER YEEO-RELATED"/>
    <property type="match status" value="1"/>
</dbReference>
<comment type="caution">
    <text evidence="11">The sequence shown here is derived from an EMBL/GenBank/DDBJ whole genome shotgun (WGS) entry which is preliminary data.</text>
</comment>
<dbReference type="CDD" id="cd13131">
    <property type="entry name" value="MATE_NorM_like"/>
    <property type="match status" value="1"/>
</dbReference>
<dbReference type="GO" id="GO:0006811">
    <property type="term" value="P:monoatomic ion transport"/>
    <property type="evidence" value="ECO:0007669"/>
    <property type="project" value="UniProtKB-KW"/>
</dbReference>
<evidence type="ECO:0000313" key="11">
    <source>
        <dbReference type="EMBL" id="MBK1880954.1"/>
    </source>
</evidence>
<feature type="transmembrane region" description="Helical" evidence="10">
    <location>
        <begin position="133"/>
        <end position="150"/>
    </location>
</feature>
<feature type="transmembrane region" description="Helical" evidence="10">
    <location>
        <begin position="321"/>
        <end position="341"/>
    </location>
</feature>
<dbReference type="InterPro" id="IPR048279">
    <property type="entry name" value="MdtK-like"/>
</dbReference>
<evidence type="ECO:0000256" key="9">
    <source>
        <dbReference type="ARBA" id="ARBA00031636"/>
    </source>
</evidence>
<dbReference type="GO" id="GO:0042910">
    <property type="term" value="F:xenobiotic transmembrane transporter activity"/>
    <property type="evidence" value="ECO:0007669"/>
    <property type="project" value="InterPro"/>
</dbReference>
<accession>A0A934VUX4</accession>
<feature type="transmembrane region" description="Helical" evidence="10">
    <location>
        <begin position="201"/>
        <end position="221"/>
    </location>
</feature>
<sequence>MTAEPMHLVHESKRTLRLAFPLIIGQLSQMLLGVADTVMIGKLGVTELAALTFANAVFHVPFVFGIGLLTAVSVFTSNAKGSNDPEAARASCRNGTYLALAIGTLLFAAAWLISLRLDLFGQPEAVTARTPAFFRILMASIIPGLAALALKNHADALNRPWPPFWIFMSGVALNIGLNWLLIYGHFGFPAMKLTGAATATFISRTLVLIAMIVWLLHAHGLREWVPYRWFRRPDFTAIRRLLGIGWPASLHMLCEVAAFSTSGLIIGRFGSTPMAAHQVAITCAATAFMIPLGLSMALTVRIGEANGAGLDHQLRPIAISGWLLATIIALMTAATFLLFGKNLTSLFISNKEVISLAASLLIIVGIFQLVDSLQVVSGAMLRGLHDAHVPALMGFISYWLVGLPLAIALGFHFHLGTRGVWWGLAGGLSVACLTLGPRLWLRTKPPQAAKPHPASR</sequence>
<protein>
    <recommendedName>
        <fullName evidence="9">Multidrug-efflux transporter</fullName>
    </recommendedName>
</protein>